<dbReference type="AlphaFoldDB" id="A0A517N0Z3"/>
<dbReference type="SMART" id="SM00642">
    <property type="entry name" value="Aamy"/>
    <property type="match status" value="1"/>
</dbReference>
<dbReference type="GO" id="GO:0004556">
    <property type="term" value="F:alpha-amylase activity"/>
    <property type="evidence" value="ECO:0007669"/>
    <property type="project" value="UniProtKB-EC"/>
</dbReference>
<keyword evidence="2" id="KW-0326">Glycosidase</keyword>
<feature type="domain" description="Glycosyl hydrolase family 13 catalytic" evidence="1">
    <location>
        <begin position="1"/>
        <end position="449"/>
    </location>
</feature>
<dbReference type="KEGG" id="amob:HG15A2_41450"/>
<evidence type="ECO:0000313" key="2">
    <source>
        <dbReference type="EMBL" id="QDT00803.1"/>
    </source>
</evidence>
<keyword evidence="3" id="KW-1185">Reference proteome</keyword>
<evidence type="ECO:0000259" key="1">
    <source>
        <dbReference type="SMART" id="SM00642"/>
    </source>
</evidence>
<protein>
    <submittedName>
        <fullName evidence="2">Alpha-amylase</fullName>
        <ecNumber evidence="2">3.2.1.1</ecNumber>
    </submittedName>
</protein>
<dbReference type="SUPFAM" id="SSF51445">
    <property type="entry name" value="(Trans)glycosidases"/>
    <property type="match status" value="1"/>
</dbReference>
<dbReference type="PROSITE" id="PS00018">
    <property type="entry name" value="EF_HAND_1"/>
    <property type="match status" value="2"/>
</dbReference>
<dbReference type="InterPro" id="IPR013424">
    <property type="entry name" value="Ice-binding_C"/>
</dbReference>
<accession>A0A517N0Z3</accession>
<dbReference type="EC" id="3.2.1.1" evidence="2"/>
<sequence>MLQIFEARWETVENRMADIFDIGYGRLWIPPTSRADSGDQSVGYDVYDRFDLGTGRRPTAYGSKVSLQRMIEDAHDASVDVYADLILNHAGFSDLSNFDNYGTPNDPSDDVTFAEAGGYPGLAITLPGDIDGDFHSSFETGDLNGRLAGLVDIAQEKNHQFIRNPVAVGDPNNIPAGTAAAFGRIANLPDANNARFYPDQDLGGTQFDVDPGPGEFLVTRYDFNRVNPLAGDAVVETAEQLLMRHAQWMIQEVGLDGFRLDAVKHMPTNTLTLLDQAVYKVNDRLQHDGSYKPVFSFGEVLDGNTGTLQNYINSNLPNPSAIPADNFEVRGNRDVLDFPLFFAMRSNLTSNGLGNNWHNIRNASQDLNDDGLHNGSQGVSFVDSHDNLGGGFPFLKNVAYAYTLMRPGNALVYTNAKEFGSGRDFPNTGKVDALGGVFGETITKLVEIRNTHGRGDFRERWLDDGFNPDGFSNVYIYERSNSAIVGLNSRNDDFVETRNGVQTDFAPGTVLVELTGNAADSTVDPGGAIPDTLRVNDNGGGIGVIDMSIPSNGSHGRGYVIYGLATPQGSLSLSNVSSTMQGATPTVATNGTARLADIDVITSDTFELQLNTTAVTLPAPPGEATPYRDFDADGDNALFKFDEGQDLNGNSGIDHTTPGSVVYGFEFFTDTRIPGYIDDGSGGNSGSGSGTYTQTIDATQLAEGRHYVTTRAFRHRDDGPAVFTDFKKTIYIDRLPADSAVVSFQPYESNPAAVEDRDLIVRNPDGTANNMHIFLDKAAALSDAQILALAQGSSNNGQAGQYDRDAWVSGFENVPFGNHVATVVTYEATGNVGIQRHVGLFVDAGIGAGFGDLDADGVYENSDLSGTTNGSFEAVLYSQDTQFNPAADVDGDGRVTNLDLFLLGDELIEGGAGFLTQQAFDGVLVRRGDVNNSGTTDGNDVAELHAGFGGTAWIDDLNADGSVDIDDVATLVDDLVGTSRGDFDLDRDVDGGDFLAWQLGIGGNRFDQGDANLDGVVDATDLGIWQAEYGFIAAGFGSAIAASSAIPEPSSLVLVSLGLLVVCSSRKKSVRHNQFMQ</sequence>
<evidence type="ECO:0000313" key="3">
    <source>
        <dbReference type="Proteomes" id="UP000319852"/>
    </source>
</evidence>
<dbReference type="Gene3D" id="3.20.20.80">
    <property type="entry name" value="Glycosidases"/>
    <property type="match status" value="2"/>
</dbReference>
<dbReference type="NCBIfam" id="TIGR02595">
    <property type="entry name" value="PEP_CTERM"/>
    <property type="match status" value="1"/>
</dbReference>
<keyword evidence="2" id="KW-0378">Hydrolase</keyword>
<organism evidence="2 3">
    <name type="scientific">Adhaeretor mobilis</name>
    <dbReference type="NCBI Taxonomy" id="1930276"/>
    <lineage>
        <taxon>Bacteria</taxon>
        <taxon>Pseudomonadati</taxon>
        <taxon>Planctomycetota</taxon>
        <taxon>Planctomycetia</taxon>
        <taxon>Pirellulales</taxon>
        <taxon>Lacipirellulaceae</taxon>
        <taxon>Adhaeretor</taxon>
    </lineage>
</organism>
<dbReference type="Pfam" id="PF07589">
    <property type="entry name" value="PEP-CTERM"/>
    <property type="match status" value="1"/>
</dbReference>
<dbReference type="Proteomes" id="UP000319852">
    <property type="component" value="Chromosome"/>
</dbReference>
<dbReference type="GO" id="GO:0005975">
    <property type="term" value="P:carbohydrate metabolic process"/>
    <property type="evidence" value="ECO:0007669"/>
    <property type="project" value="InterPro"/>
</dbReference>
<name>A0A517N0Z3_9BACT</name>
<dbReference type="EMBL" id="CP036263">
    <property type="protein sequence ID" value="QDT00803.1"/>
    <property type="molecule type" value="Genomic_DNA"/>
</dbReference>
<dbReference type="InterPro" id="IPR006047">
    <property type="entry name" value="GH13_cat_dom"/>
</dbReference>
<dbReference type="InterPro" id="IPR018247">
    <property type="entry name" value="EF_Hand_1_Ca_BS"/>
</dbReference>
<dbReference type="PANTHER" id="PTHR43447">
    <property type="entry name" value="ALPHA-AMYLASE"/>
    <property type="match status" value="1"/>
</dbReference>
<dbReference type="InterPro" id="IPR017853">
    <property type="entry name" value="GH"/>
</dbReference>
<reference evidence="2 3" key="1">
    <citation type="submission" date="2019-02" db="EMBL/GenBank/DDBJ databases">
        <title>Deep-cultivation of Planctomycetes and their phenomic and genomic characterization uncovers novel biology.</title>
        <authorList>
            <person name="Wiegand S."/>
            <person name="Jogler M."/>
            <person name="Boedeker C."/>
            <person name="Pinto D."/>
            <person name="Vollmers J."/>
            <person name="Rivas-Marin E."/>
            <person name="Kohn T."/>
            <person name="Peeters S.H."/>
            <person name="Heuer A."/>
            <person name="Rast P."/>
            <person name="Oberbeckmann S."/>
            <person name="Bunk B."/>
            <person name="Jeske O."/>
            <person name="Meyerdierks A."/>
            <person name="Storesund J.E."/>
            <person name="Kallscheuer N."/>
            <person name="Luecker S."/>
            <person name="Lage O.M."/>
            <person name="Pohl T."/>
            <person name="Merkel B.J."/>
            <person name="Hornburger P."/>
            <person name="Mueller R.-W."/>
            <person name="Bruemmer F."/>
            <person name="Labrenz M."/>
            <person name="Spormann A.M."/>
            <person name="Op den Camp H."/>
            <person name="Overmann J."/>
            <person name="Amann R."/>
            <person name="Jetten M.S.M."/>
            <person name="Mascher T."/>
            <person name="Medema M.H."/>
            <person name="Devos D.P."/>
            <person name="Kaster A.-K."/>
            <person name="Ovreas L."/>
            <person name="Rohde M."/>
            <person name="Galperin M.Y."/>
            <person name="Jogler C."/>
        </authorList>
    </citation>
    <scope>NUCLEOTIDE SEQUENCE [LARGE SCALE GENOMIC DNA]</scope>
    <source>
        <strain evidence="2 3">HG15A2</strain>
    </source>
</reference>
<gene>
    <name evidence="2" type="primary">amyS</name>
    <name evidence="2" type="ORF">HG15A2_41450</name>
</gene>
<proteinExistence type="predicted"/>